<evidence type="ECO:0000259" key="6">
    <source>
        <dbReference type="PROSITE" id="PS51670"/>
    </source>
</evidence>
<evidence type="ECO:0000256" key="3">
    <source>
        <dbReference type="PROSITE-ProRule" id="PRU01005"/>
    </source>
</evidence>
<dbReference type="SUPFAM" id="SSF57546">
    <property type="entry name" value="Crisp domain-like"/>
    <property type="match status" value="1"/>
</dbReference>
<dbReference type="Pfam" id="PF08562">
    <property type="entry name" value="Crisp"/>
    <property type="match status" value="1"/>
</dbReference>
<accession>A0A1W0WNP2</accession>
<keyword evidence="5" id="KW-0732">Signal</keyword>
<dbReference type="InterPro" id="IPR002413">
    <property type="entry name" value="V5_allergen-like"/>
</dbReference>
<dbReference type="SUPFAM" id="SSF55797">
    <property type="entry name" value="PR-1-like"/>
    <property type="match status" value="1"/>
</dbReference>
<feature type="region of interest" description="Disordered" evidence="4">
    <location>
        <begin position="27"/>
        <end position="48"/>
    </location>
</feature>
<evidence type="ECO:0000256" key="5">
    <source>
        <dbReference type="SAM" id="SignalP"/>
    </source>
</evidence>
<dbReference type="PROSITE" id="PS01009">
    <property type="entry name" value="CRISP_1"/>
    <property type="match status" value="1"/>
</dbReference>
<dbReference type="Pfam" id="PF00188">
    <property type="entry name" value="CAP"/>
    <property type="match status" value="1"/>
</dbReference>
<gene>
    <name evidence="7" type="ORF">BV898_09006</name>
</gene>
<reference evidence="8" key="1">
    <citation type="submission" date="2017-01" db="EMBL/GenBank/DDBJ databases">
        <title>Comparative genomics of anhydrobiosis in the tardigrade Hypsibius dujardini.</title>
        <authorList>
            <person name="Yoshida Y."/>
            <person name="Koutsovoulos G."/>
            <person name="Laetsch D."/>
            <person name="Stevens L."/>
            <person name="Kumar S."/>
            <person name="Horikawa D."/>
            <person name="Ishino K."/>
            <person name="Komine S."/>
            <person name="Tomita M."/>
            <person name="Blaxter M."/>
            <person name="Arakawa K."/>
        </authorList>
    </citation>
    <scope>NUCLEOTIDE SEQUENCE [LARGE SCALE GENOMIC DNA]</scope>
    <source>
        <strain evidence="8">Z151</strain>
    </source>
</reference>
<proteinExistence type="inferred from homology"/>
<dbReference type="OrthoDB" id="335796at2759"/>
<organism evidence="7 8">
    <name type="scientific">Hypsibius exemplaris</name>
    <name type="common">Freshwater tardigrade</name>
    <dbReference type="NCBI Taxonomy" id="2072580"/>
    <lineage>
        <taxon>Eukaryota</taxon>
        <taxon>Metazoa</taxon>
        <taxon>Ecdysozoa</taxon>
        <taxon>Tardigrada</taxon>
        <taxon>Eutardigrada</taxon>
        <taxon>Parachela</taxon>
        <taxon>Hypsibioidea</taxon>
        <taxon>Hypsibiidae</taxon>
        <taxon>Hypsibius</taxon>
    </lineage>
</organism>
<keyword evidence="2" id="KW-1015">Disulfide bond</keyword>
<dbReference type="PRINTS" id="PR00837">
    <property type="entry name" value="V5TPXLIKE"/>
</dbReference>
<dbReference type="GO" id="GO:0005576">
    <property type="term" value="C:extracellular region"/>
    <property type="evidence" value="ECO:0007669"/>
    <property type="project" value="InterPro"/>
</dbReference>
<dbReference type="InterPro" id="IPR003582">
    <property type="entry name" value="ShKT_dom"/>
</dbReference>
<comment type="caution">
    <text evidence="3">Lacks conserved residue(s) required for the propagation of feature annotation.</text>
</comment>
<dbReference type="InterPro" id="IPR001283">
    <property type="entry name" value="CRISP-related"/>
</dbReference>
<dbReference type="Proteomes" id="UP000192578">
    <property type="component" value="Unassembled WGS sequence"/>
</dbReference>
<comment type="caution">
    <text evidence="7">The sequence shown here is derived from an EMBL/GenBank/DDBJ whole genome shotgun (WGS) entry which is preliminary data.</text>
</comment>
<comment type="similarity">
    <text evidence="1">Belongs to the CRISP family.</text>
</comment>
<evidence type="ECO:0000256" key="4">
    <source>
        <dbReference type="SAM" id="MobiDB-lite"/>
    </source>
</evidence>
<keyword evidence="8" id="KW-1185">Reference proteome</keyword>
<dbReference type="Gene3D" id="1.10.10.740">
    <property type="entry name" value="Crisp domain"/>
    <property type="match status" value="1"/>
</dbReference>
<dbReference type="SMART" id="SM00198">
    <property type="entry name" value="SCP"/>
    <property type="match status" value="1"/>
</dbReference>
<dbReference type="AlphaFoldDB" id="A0A1W0WNP2"/>
<dbReference type="InterPro" id="IPR014044">
    <property type="entry name" value="CAP_dom"/>
</dbReference>
<dbReference type="InterPro" id="IPR042076">
    <property type="entry name" value="Crisp-like_dom"/>
</dbReference>
<feature type="signal peptide" evidence="5">
    <location>
        <begin position="1"/>
        <end position="19"/>
    </location>
</feature>
<evidence type="ECO:0000313" key="8">
    <source>
        <dbReference type="Proteomes" id="UP000192578"/>
    </source>
</evidence>
<protein>
    <submittedName>
        <fullName evidence="7">Cysteine-rich secretory protein 3</fullName>
    </submittedName>
</protein>
<feature type="domain" description="ShKT" evidence="6">
    <location>
        <begin position="266"/>
        <end position="309"/>
    </location>
</feature>
<dbReference type="Gene3D" id="3.40.33.10">
    <property type="entry name" value="CAP"/>
    <property type="match status" value="1"/>
</dbReference>
<dbReference type="EMBL" id="MTYJ01000069">
    <property type="protein sequence ID" value="OQV16834.1"/>
    <property type="molecule type" value="Genomic_DNA"/>
</dbReference>
<feature type="chain" id="PRO_5012484058" evidence="5">
    <location>
        <begin position="20"/>
        <end position="318"/>
    </location>
</feature>
<dbReference type="PROSITE" id="PS51670">
    <property type="entry name" value="SHKT"/>
    <property type="match status" value="1"/>
</dbReference>
<evidence type="ECO:0000256" key="1">
    <source>
        <dbReference type="ARBA" id="ARBA00009923"/>
    </source>
</evidence>
<evidence type="ECO:0000256" key="2">
    <source>
        <dbReference type="ARBA" id="ARBA00023157"/>
    </source>
</evidence>
<dbReference type="PRINTS" id="PR00838">
    <property type="entry name" value="V5ALLERGEN"/>
</dbReference>
<dbReference type="InterPro" id="IPR013871">
    <property type="entry name" value="Cysteine_rich_secretory"/>
</dbReference>
<name>A0A1W0WNP2_HYPEX</name>
<dbReference type="InterPro" id="IPR035940">
    <property type="entry name" value="CAP_sf"/>
</dbReference>
<evidence type="ECO:0000313" key="7">
    <source>
        <dbReference type="EMBL" id="OQV16834.1"/>
    </source>
</evidence>
<dbReference type="InterPro" id="IPR018244">
    <property type="entry name" value="Allrgn_V5/Tpx1_CS"/>
</dbReference>
<dbReference type="PANTHER" id="PTHR10334">
    <property type="entry name" value="CYSTEINE-RICH SECRETORY PROTEIN-RELATED"/>
    <property type="match status" value="1"/>
</dbReference>
<sequence length="318" mass="34240">MANLSSLLLVGLCISVVYCATYEQPLQSGSLPEKPNPDGPPPLSLEALMGPSDPIPKNSQTLTAIHHGGSINQRAVIPTASGPLLTTDKTVQDLITNELNRLRRQVGATNMMKLTWDSDIQVVAQKWADKCVFQHPSSNADRSFYLKTAKFGLGQNIAMGTGSMAWNTSLKMWFDEVKNFKFGQAPTNGAVVGHYTALVWAGSNAVGCGYTLCPAGKMTSQPSHFFVCNFGPAGNVAPNQFRPYEVGTKCAKCGKACDDGLCTNPCNYTNDYSNCEVSTGYPALFPNGCKNADKIYDQFKNSCKATCNCKDAGLLYTV</sequence>